<organism evidence="2 3">
    <name type="scientific">Auraticoccus cholistanensis</name>
    <dbReference type="NCBI Taxonomy" id="2656650"/>
    <lineage>
        <taxon>Bacteria</taxon>
        <taxon>Bacillati</taxon>
        <taxon>Actinomycetota</taxon>
        <taxon>Actinomycetes</taxon>
        <taxon>Propionibacteriales</taxon>
        <taxon>Propionibacteriaceae</taxon>
        <taxon>Auraticoccus</taxon>
    </lineage>
</organism>
<dbReference type="InterPro" id="IPR036237">
    <property type="entry name" value="Xyl_isomerase-like_sf"/>
</dbReference>
<feature type="domain" description="Xylose isomerase-like TIM barrel" evidence="1">
    <location>
        <begin position="24"/>
        <end position="246"/>
    </location>
</feature>
<dbReference type="EMBL" id="WPCU01000004">
    <property type="protein sequence ID" value="MVA75043.1"/>
    <property type="molecule type" value="Genomic_DNA"/>
</dbReference>
<evidence type="ECO:0000259" key="1">
    <source>
        <dbReference type="Pfam" id="PF01261"/>
    </source>
</evidence>
<dbReference type="InterPro" id="IPR013022">
    <property type="entry name" value="Xyl_isomerase-like_TIM-brl"/>
</dbReference>
<name>A0A6A9UQM6_9ACTN</name>
<sequence>MGCHGSVWTGSFDEAGLRTAFRGTAEAGFDLVELPVFDPQSWPVELTRRLAAEYDLATTASLGLTDDVDISSEDPATVRRGEDHLRAVLQVLHEVGASHLVGVIYGPMKKHQRPATEREVRNGQEAMRRLATYAAALGIRLGVEIVNRYESNIFNTAAQGRVYVEEVGADNLGVHLDTYHMNIEESGMFAPVLETARCLEYVHVGESHRGYLGTGTVDFGSFFRALQLVGYRGPVVFESFSSAVVDPDLTATLGIWRNLWRDGADLGAHASTFIRSSLRAVETLDLHRPPRPGTDPAREDTTP</sequence>
<dbReference type="Proteomes" id="UP000435304">
    <property type="component" value="Unassembled WGS sequence"/>
</dbReference>
<accession>A0A6A9UQM6</accession>
<dbReference type="PANTHER" id="PTHR12110:SF41">
    <property type="entry name" value="INOSOSE DEHYDRATASE"/>
    <property type="match status" value="1"/>
</dbReference>
<dbReference type="AlphaFoldDB" id="A0A6A9UQM6"/>
<protein>
    <submittedName>
        <fullName evidence="2">TIM barrel protein</fullName>
    </submittedName>
</protein>
<reference evidence="2 3" key="1">
    <citation type="submission" date="2019-12" db="EMBL/GenBank/DDBJ databases">
        <title>Auraticoccus cholistani sp. nov., an actinomycete isolated from soil of Cholistan desert.</title>
        <authorList>
            <person name="Cheema M.T."/>
        </authorList>
    </citation>
    <scope>NUCLEOTIDE SEQUENCE [LARGE SCALE GENOMIC DNA]</scope>
    <source>
        <strain evidence="2 3">F435</strain>
    </source>
</reference>
<evidence type="ECO:0000313" key="3">
    <source>
        <dbReference type="Proteomes" id="UP000435304"/>
    </source>
</evidence>
<gene>
    <name evidence="2" type="ORF">GC722_03220</name>
</gene>
<dbReference type="InterPro" id="IPR050312">
    <property type="entry name" value="IolE/XylAMocC-like"/>
</dbReference>
<dbReference type="Gene3D" id="3.20.20.150">
    <property type="entry name" value="Divalent-metal-dependent TIM barrel enzymes"/>
    <property type="match status" value="1"/>
</dbReference>
<keyword evidence="3" id="KW-1185">Reference proteome</keyword>
<proteinExistence type="predicted"/>
<comment type="caution">
    <text evidence="2">The sequence shown here is derived from an EMBL/GenBank/DDBJ whole genome shotgun (WGS) entry which is preliminary data.</text>
</comment>
<evidence type="ECO:0000313" key="2">
    <source>
        <dbReference type="EMBL" id="MVA75043.1"/>
    </source>
</evidence>
<dbReference type="Pfam" id="PF01261">
    <property type="entry name" value="AP_endonuc_2"/>
    <property type="match status" value="1"/>
</dbReference>
<dbReference type="PANTHER" id="PTHR12110">
    <property type="entry name" value="HYDROXYPYRUVATE ISOMERASE"/>
    <property type="match status" value="1"/>
</dbReference>
<dbReference type="SUPFAM" id="SSF51658">
    <property type="entry name" value="Xylose isomerase-like"/>
    <property type="match status" value="1"/>
</dbReference>